<protein>
    <submittedName>
        <fullName evidence="1">Uncharacterized protein</fullName>
    </submittedName>
</protein>
<feature type="non-terminal residue" evidence="1">
    <location>
        <position position="399"/>
    </location>
</feature>
<name>A0A815ZB14_9BILA</name>
<proteinExistence type="predicted"/>
<organism evidence="1 3">
    <name type="scientific">Didymodactylos carnosus</name>
    <dbReference type="NCBI Taxonomy" id="1234261"/>
    <lineage>
        <taxon>Eukaryota</taxon>
        <taxon>Metazoa</taxon>
        <taxon>Spiralia</taxon>
        <taxon>Gnathifera</taxon>
        <taxon>Rotifera</taxon>
        <taxon>Eurotatoria</taxon>
        <taxon>Bdelloidea</taxon>
        <taxon>Philodinida</taxon>
        <taxon>Philodinidae</taxon>
        <taxon>Didymodactylos</taxon>
    </lineage>
</organism>
<evidence type="ECO:0000313" key="1">
    <source>
        <dbReference type="EMBL" id="CAF1580960.1"/>
    </source>
</evidence>
<keyword evidence="3" id="KW-1185">Reference proteome</keyword>
<dbReference type="EMBL" id="CAJOBC010097580">
    <property type="protein sequence ID" value="CAF4448434.1"/>
    <property type="molecule type" value="Genomic_DNA"/>
</dbReference>
<reference evidence="1" key="1">
    <citation type="submission" date="2021-02" db="EMBL/GenBank/DDBJ databases">
        <authorList>
            <person name="Nowell W R."/>
        </authorList>
    </citation>
    <scope>NUCLEOTIDE SEQUENCE</scope>
</reference>
<sequence length="399" mass="45497">GGKSYHIDRFTNAADTVADIFEDRQLQQIFRNPAAETVDKTSSPYAFLQSINHQELSWQLQNQNTALVAGDGDSVLALLDFYDTTKPSGLQAQNVLIGGWDGFKNTHKNTRTYSITAKNKFMTIVVGSTGEKFNDLLEYYSKTNNTSGLRERFTIIAYPGYHDYQLCLKYIKNGRLPALQSIDTTMHVERQSESPQQTAIYVRSYQTCWRKASSLEQIFLALRLLGELHQQNPTLKEQSLNKNFILEMKQIVDTQLHALPNPINITTSTADTLHDTNNLPIATIHPTVEYHLFQQSSLSLITVCNSLCIDNPLLVFLTDDIKCENYMAICVLFIQLRTQLMQKLILNDEENSITRKTLVELLEQKSLEDEQKEAADQEDYTKDNDNLLIIIESDELQQQ</sequence>
<dbReference type="AlphaFoldDB" id="A0A815ZB14"/>
<comment type="caution">
    <text evidence="1">The sequence shown here is derived from an EMBL/GenBank/DDBJ whole genome shotgun (WGS) entry which is preliminary data.</text>
</comment>
<gene>
    <name evidence="1" type="ORF">GPM918_LOCUS41086</name>
    <name evidence="2" type="ORF">SRO942_LOCUS42097</name>
</gene>
<evidence type="ECO:0000313" key="2">
    <source>
        <dbReference type="EMBL" id="CAF4448434.1"/>
    </source>
</evidence>
<dbReference type="Proteomes" id="UP000681722">
    <property type="component" value="Unassembled WGS sequence"/>
</dbReference>
<dbReference type="EMBL" id="CAJNOQ010031613">
    <property type="protein sequence ID" value="CAF1580960.1"/>
    <property type="molecule type" value="Genomic_DNA"/>
</dbReference>
<evidence type="ECO:0000313" key="3">
    <source>
        <dbReference type="Proteomes" id="UP000663829"/>
    </source>
</evidence>
<accession>A0A815ZB14</accession>
<dbReference type="Proteomes" id="UP000663829">
    <property type="component" value="Unassembled WGS sequence"/>
</dbReference>